<dbReference type="Gene3D" id="2.170.270.10">
    <property type="entry name" value="SET domain"/>
    <property type="match status" value="1"/>
</dbReference>
<dbReference type="InterPro" id="IPR001214">
    <property type="entry name" value="SET_dom"/>
</dbReference>
<sequence length="261" mass="28716">MATPVGCLDTDRCAFGIEALVSAVPPPSDQAGSELQMSPILEAMSPHHGVFFATVEGSVRKLSHAELEDMLGCTYIHHLIFEEEKILKQRDLWSFPPPVSPSTPFGNVPTSKKLGCDELLSNAEMRTDLVLVRHVGIVEGVDIGLGLFASLPIPANTFLGEYTGVVRKVLPVGDDISYSYALPMIDPELVIDAKKFGNLCRLINHSDTEWNSELISVEHEGLVHVVCRTVRDIKPGEQILIHYGSKYWEANSRNCVRLSPL</sequence>
<dbReference type="InterPro" id="IPR044427">
    <property type="entry name" value="LegAS4-like_SET"/>
</dbReference>
<evidence type="ECO:0000313" key="3">
    <source>
        <dbReference type="Proteomes" id="UP001189429"/>
    </source>
</evidence>
<dbReference type="SUPFAM" id="SSF82199">
    <property type="entry name" value="SET domain"/>
    <property type="match status" value="1"/>
</dbReference>
<keyword evidence="3" id="KW-1185">Reference proteome</keyword>
<comment type="caution">
    <text evidence="2">The sequence shown here is derived from an EMBL/GenBank/DDBJ whole genome shotgun (WGS) entry which is preliminary data.</text>
</comment>
<dbReference type="InterPro" id="IPR046341">
    <property type="entry name" value="SET_dom_sf"/>
</dbReference>
<accession>A0ABN9VUB6</accession>
<protein>
    <recommendedName>
        <fullName evidence="1">SET domain-containing protein</fullName>
    </recommendedName>
</protein>
<dbReference type="PANTHER" id="PTHR45660:SF13">
    <property type="entry name" value="HISTONE-LYSINE N-METHYLTRANSFERASE SETMAR"/>
    <property type="match status" value="1"/>
</dbReference>
<organism evidence="2 3">
    <name type="scientific">Prorocentrum cordatum</name>
    <dbReference type="NCBI Taxonomy" id="2364126"/>
    <lineage>
        <taxon>Eukaryota</taxon>
        <taxon>Sar</taxon>
        <taxon>Alveolata</taxon>
        <taxon>Dinophyceae</taxon>
        <taxon>Prorocentrales</taxon>
        <taxon>Prorocentraceae</taxon>
        <taxon>Prorocentrum</taxon>
    </lineage>
</organism>
<evidence type="ECO:0000313" key="2">
    <source>
        <dbReference type="EMBL" id="CAK0877134.1"/>
    </source>
</evidence>
<dbReference type="Proteomes" id="UP001189429">
    <property type="component" value="Unassembled WGS sequence"/>
</dbReference>
<name>A0ABN9VUB6_9DINO</name>
<reference evidence="2" key="1">
    <citation type="submission" date="2023-10" db="EMBL/GenBank/DDBJ databases">
        <authorList>
            <person name="Chen Y."/>
            <person name="Shah S."/>
            <person name="Dougan E. K."/>
            <person name="Thang M."/>
            <person name="Chan C."/>
        </authorList>
    </citation>
    <scope>NUCLEOTIDE SEQUENCE [LARGE SCALE GENOMIC DNA]</scope>
</reference>
<dbReference type="SMART" id="SM00317">
    <property type="entry name" value="SET"/>
    <property type="match status" value="1"/>
</dbReference>
<evidence type="ECO:0000259" key="1">
    <source>
        <dbReference type="PROSITE" id="PS50280"/>
    </source>
</evidence>
<gene>
    <name evidence="2" type="ORF">PCOR1329_LOCUS61277</name>
</gene>
<dbReference type="CDD" id="cd10522">
    <property type="entry name" value="SET_LegAS4-like"/>
    <property type="match status" value="1"/>
</dbReference>
<dbReference type="EMBL" id="CAUYUJ010017704">
    <property type="protein sequence ID" value="CAK0877134.1"/>
    <property type="molecule type" value="Genomic_DNA"/>
</dbReference>
<proteinExistence type="predicted"/>
<dbReference type="Pfam" id="PF00856">
    <property type="entry name" value="SET"/>
    <property type="match status" value="1"/>
</dbReference>
<dbReference type="InterPro" id="IPR051357">
    <property type="entry name" value="H3K9_HMTase_SUVAR3-9"/>
</dbReference>
<dbReference type="PROSITE" id="PS50280">
    <property type="entry name" value="SET"/>
    <property type="match status" value="1"/>
</dbReference>
<dbReference type="PANTHER" id="PTHR45660">
    <property type="entry name" value="HISTONE-LYSINE N-METHYLTRANSFERASE SETMAR"/>
    <property type="match status" value="1"/>
</dbReference>
<feature type="domain" description="SET" evidence="1">
    <location>
        <begin position="127"/>
        <end position="244"/>
    </location>
</feature>